<name>A0ABT0GR83_9HYPH</name>
<proteinExistence type="predicted"/>
<organism evidence="2 3">
    <name type="scientific">Roseibium sediminicola</name>
    <dbReference type="NCBI Taxonomy" id="2933272"/>
    <lineage>
        <taxon>Bacteria</taxon>
        <taxon>Pseudomonadati</taxon>
        <taxon>Pseudomonadota</taxon>
        <taxon>Alphaproteobacteria</taxon>
        <taxon>Hyphomicrobiales</taxon>
        <taxon>Stappiaceae</taxon>
        <taxon>Roseibium</taxon>
    </lineage>
</organism>
<dbReference type="RefSeq" id="WP_248152702.1">
    <property type="nucleotide sequence ID" value="NZ_JALNMJ010000004.1"/>
</dbReference>
<dbReference type="InterPro" id="IPR036388">
    <property type="entry name" value="WH-like_DNA-bd_sf"/>
</dbReference>
<dbReference type="InterPro" id="IPR030392">
    <property type="entry name" value="S74_ICA"/>
</dbReference>
<evidence type="ECO:0000313" key="2">
    <source>
        <dbReference type="EMBL" id="MCK7611956.1"/>
    </source>
</evidence>
<sequence>MTSYRTGLVTVTNGSTALAGSSTAWESAIVPGDLFALTLAGPFYEVTAVISDTSIVLDRAYAGSTQSGQSYVILRLSLSRQSTAYLANRVQGLLDAYDGVLSVSGNDQFLTLDKAVAANSAVTRIRTAGAERWKIGADGTDDYSFKRSADGATFSTALSIARSTGTVSITSLDATVLHLIRSGTNAAIRVQSSGGSIYYGADSAGGFAVATSANLSSSPLFAVDTSGNAALAGDLAGSGGASFAAKLSLASATYQDHLELARGTTIWQLSPSTDGSIDFTQTGTSGSAEDGLVQLPGLKVEGNILPATDNNSNLGNGSKRMAVIYAVTGTINTSDVREKNWLGSLGAKEVAVAGRVAENIGSFQWLQSIEEKGVEGARRHFGLTAQAVEQAFIDEGLDPANYAVWCRDPIMTVERWTETETQDVDGEAVTVTVEKSRRVQELDEDDNPVFRDGLRHDQVMMMLSAAALARLDNHAARLDALEAA</sequence>
<dbReference type="PROSITE" id="PS51688">
    <property type="entry name" value="ICA"/>
    <property type="match status" value="1"/>
</dbReference>
<dbReference type="Gene3D" id="1.10.10.10">
    <property type="entry name" value="Winged helix-like DNA-binding domain superfamily/Winged helix DNA-binding domain"/>
    <property type="match status" value="1"/>
</dbReference>
<dbReference type="Pfam" id="PF13884">
    <property type="entry name" value="Peptidase_S74"/>
    <property type="match status" value="1"/>
</dbReference>
<protein>
    <recommendedName>
        <fullName evidence="1">Peptidase S74 domain-containing protein</fullName>
    </recommendedName>
</protein>
<dbReference type="Proteomes" id="UP001431221">
    <property type="component" value="Unassembled WGS sequence"/>
</dbReference>
<accession>A0ABT0GR83</accession>
<reference evidence="2" key="1">
    <citation type="submission" date="2022-04" db="EMBL/GenBank/DDBJ databases">
        <title>Roseibium sp. CAU 1639 isolated from mud.</title>
        <authorList>
            <person name="Kim W."/>
        </authorList>
    </citation>
    <scope>NUCLEOTIDE SEQUENCE</scope>
    <source>
        <strain evidence="2">CAU 1639</strain>
    </source>
</reference>
<comment type="caution">
    <text evidence="2">The sequence shown here is derived from an EMBL/GenBank/DDBJ whole genome shotgun (WGS) entry which is preliminary data.</text>
</comment>
<evidence type="ECO:0000259" key="1">
    <source>
        <dbReference type="PROSITE" id="PS51688"/>
    </source>
</evidence>
<evidence type="ECO:0000313" key="3">
    <source>
        <dbReference type="Proteomes" id="UP001431221"/>
    </source>
</evidence>
<keyword evidence="3" id="KW-1185">Reference proteome</keyword>
<gene>
    <name evidence="2" type="ORF">M0H32_07285</name>
</gene>
<feature type="domain" description="Peptidase S74" evidence="1">
    <location>
        <begin position="334"/>
        <end position="484"/>
    </location>
</feature>
<dbReference type="EMBL" id="JALNMJ010000004">
    <property type="protein sequence ID" value="MCK7611956.1"/>
    <property type="molecule type" value="Genomic_DNA"/>
</dbReference>